<feature type="domain" description="PHD-type" evidence="5">
    <location>
        <begin position="1"/>
        <end position="37"/>
    </location>
</feature>
<evidence type="ECO:0000256" key="2">
    <source>
        <dbReference type="ARBA" id="ARBA00022771"/>
    </source>
</evidence>
<dbReference type="Gene3D" id="3.30.40.10">
    <property type="entry name" value="Zinc/RING finger domain, C3HC4 (zinc finger)"/>
    <property type="match status" value="1"/>
</dbReference>
<dbReference type="Pfam" id="PF16866">
    <property type="entry name" value="PHD_4"/>
    <property type="match status" value="1"/>
</dbReference>
<keyword evidence="2" id="KW-0863">Zinc-finger</keyword>
<reference evidence="6" key="2">
    <citation type="submission" date="2025-09" db="UniProtKB">
        <authorList>
            <consortium name="Ensembl"/>
        </authorList>
    </citation>
    <scope>IDENTIFICATION</scope>
</reference>
<sequence length="126" mass="14063">MECTICNEIVHPSCLKMVRAEGVINNEIPNCWECPKCKREGKSSKDSSDSMGKRRVDNGEDGVRWKLTDEPAQSKKKLAPVPSLPPPPSEEVLAGAHKRKKEKEQPPPDTGPKKKLKGAREKHLKK</sequence>
<feature type="region of interest" description="Disordered" evidence="4">
    <location>
        <begin position="35"/>
        <end position="126"/>
    </location>
</feature>
<evidence type="ECO:0000256" key="3">
    <source>
        <dbReference type="ARBA" id="ARBA00022833"/>
    </source>
</evidence>
<organism evidence="6 7">
    <name type="scientific">Sphenodon punctatus</name>
    <name type="common">Tuatara</name>
    <name type="synonym">Hatteria punctata</name>
    <dbReference type="NCBI Taxonomy" id="8508"/>
    <lineage>
        <taxon>Eukaryota</taxon>
        <taxon>Metazoa</taxon>
        <taxon>Chordata</taxon>
        <taxon>Craniata</taxon>
        <taxon>Vertebrata</taxon>
        <taxon>Euteleostomi</taxon>
        <taxon>Lepidosauria</taxon>
        <taxon>Sphenodontia</taxon>
        <taxon>Sphenodontidae</taxon>
        <taxon>Sphenodon</taxon>
    </lineage>
</organism>
<feature type="compositionally biased region" description="Basic residues" evidence="4">
    <location>
        <begin position="113"/>
        <end position="126"/>
    </location>
</feature>
<accession>A0A8D0HEX9</accession>
<dbReference type="InterPro" id="IPR019787">
    <property type="entry name" value="Znf_PHD-finger"/>
</dbReference>
<keyword evidence="7" id="KW-1185">Reference proteome</keyword>
<proteinExistence type="predicted"/>
<dbReference type="AlphaFoldDB" id="A0A8D0HEX9"/>
<dbReference type="GeneTree" id="ENSGT00940000167798"/>
<dbReference type="GO" id="GO:0008270">
    <property type="term" value="F:zinc ion binding"/>
    <property type="evidence" value="ECO:0007669"/>
    <property type="project" value="UniProtKB-KW"/>
</dbReference>
<dbReference type="InterPro" id="IPR013083">
    <property type="entry name" value="Znf_RING/FYVE/PHD"/>
</dbReference>
<keyword evidence="3" id="KW-0862">Zinc</keyword>
<keyword evidence="1" id="KW-0479">Metal-binding</keyword>
<dbReference type="Proteomes" id="UP000694392">
    <property type="component" value="Unplaced"/>
</dbReference>
<evidence type="ECO:0000256" key="4">
    <source>
        <dbReference type="SAM" id="MobiDB-lite"/>
    </source>
</evidence>
<evidence type="ECO:0000259" key="5">
    <source>
        <dbReference type="Pfam" id="PF16866"/>
    </source>
</evidence>
<evidence type="ECO:0000256" key="1">
    <source>
        <dbReference type="ARBA" id="ARBA00022723"/>
    </source>
</evidence>
<name>A0A8D0HEX9_SPHPU</name>
<dbReference type="Ensembl" id="ENSSPUT00000024775.1">
    <property type="protein sequence ID" value="ENSSPUP00000023233.1"/>
    <property type="gene ID" value="ENSSPUG00000017824.1"/>
</dbReference>
<dbReference type="InterPro" id="IPR011011">
    <property type="entry name" value="Znf_FYVE_PHD"/>
</dbReference>
<dbReference type="SUPFAM" id="SSF57903">
    <property type="entry name" value="FYVE/PHD zinc finger"/>
    <property type="match status" value="1"/>
</dbReference>
<evidence type="ECO:0000313" key="6">
    <source>
        <dbReference type="Ensembl" id="ENSSPUP00000023233.1"/>
    </source>
</evidence>
<reference evidence="6" key="1">
    <citation type="submission" date="2025-08" db="UniProtKB">
        <authorList>
            <consortium name="Ensembl"/>
        </authorList>
    </citation>
    <scope>IDENTIFICATION</scope>
</reference>
<protein>
    <recommendedName>
        <fullName evidence="5">PHD-type domain-containing protein</fullName>
    </recommendedName>
</protein>
<evidence type="ECO:0000313" key="7">
    <source>
        <dbReference type="Proteomes" id="UP000694392"/>
    </source>
</evidence>
<feature type="compositionally biased region" description="Basic and acidic residues" evidence="4">
    <location>
        <begin position="35"/>
        <end position="73"/>
    </location>
</feature>